<keyword evidence="4" id="KW-1185">Reference proteome</keyword>
<gene>
    <name evidence="3" type="ORF">H9647_07610</name>
</gene>
<evidence type="ECO:0000313" key="4">
    <source>
        <dbReference type="Proteomes" id="UP000608071"/>
    </source>
</evidence>
<evidence type="ECO:0000256" key="1">
    <source>
        <dbReference type="SAM" id="MobiDB-lite"/>
    </source>
</evidence>
<feature type="compositionally biased region" description="Basic and acidic residues" evidence="1">
    <location>
        <begin position="96"/>
        <end position="111"/>
    </location>
</feature>
<name>A0ABR8SWQ5_9BACL</name>
<evidence type="ECO:0000313" key="3">
    <source>
        <dbReference type="EMBL" id="MBD7967925.1"/>
    </source>
</evidence>
<sequence length="111" mass="12513">MLKHGVIFFSVMALAIFQFIVFAASGAWNQLILPIILVGLMLWFYLKPPAGYANSRKKYPKVKPSAATMAKLGQSKNGAKSTTTKKRKDYPFHVIEGNKRDKDDPDLPKYH</sequence>
<comment type="caution">
    <text evidence="3">The sequence shown here is derived from an EMBL/GenBank/DDBJ whole genome shotgun (WGS) entry which is preliminary data.</text>
</comment>
<feature type="transmembrane region" description="Helical" evidence="2">
    <location>
        <begin position="7"/>
        <end position="25"/>
    </location>
</feature>
<evidence type="ECO:0000256" key="2">
    <source>
        <dbReference type="SAM" id="Phobius"/>
    </source>
</evidence>
<keyword evidence="2" id="KW-0472">Membrane</keyword>
<proteinExistence type="predicted"/>
<protein>
    <submittedName>
        <fullName evidence="3">Uncharacterized protein</fullName>
    </submittedName>
</protein>
<feature type="region of interest" description="Disordered" evidence="1">
    <location>
        <begin position="67"/>
        <end position="111"/>
    </location>
</feature>
<keyword evidence="2" id="KW-1133">Transmembrane helix</keyword>
<feature type="transmembrane region" description="Helical" evidence="2">
    <location>
        <begin position="31"/>
        <end position="48"/>
    </location>
</feature>
<dbReference type="Proteomes" id="UP000608071">
    <property type="component" value="Unassembled WGS sequence"/>
</dbReference>
<dbReference type="RefSeq" id="WP_191799142.1">
    <property type="nucleotide sequence ID" value="NZ_JACSQL010000002.1"/>
</dbReference>
<organism evidence="3 4">
    <name type="scientific">Paenibacillus gallinarum</name>
    <dbReference type="NCBI Taxonomy" id="2762232"/>
    <lineage>
        <taxon>Bacteria</taxon>
        <taxon>Bacillati</taxon>
        <taxon>Bacillota</taxon>
        <taxon>Bacilli</taxon>
        <taxon>Bacillales</taxon>
        <taxon>Paenibacillaceae</taxon>
        <taxon>Paenibacillus</taxon>
    </lineage>
</organism>
<keyword evidence="2" id="KW-0812">Transmembrane</keyword>
<reference evidence="3 4" key="1">
    <citation type="submission" date="2020-08" db="EMBL/GenBank/DDBJ databases">
        <title>A Genomic Blueprint of the Chicken Gut Microbiome.</title>
        <authorList>
            <person name="Gilroy R."/>
            <person name="Ravi A."/>
            <person name="Getino M."/>
            <person name="Pursley I."/>
            <person name="Horton D.L."/>
            <person name="Alikhan N.-F."/>
            <person name="Baker D."/>
            <person name="Gharbi K."/>
            <person name="Hall N."/>
            <person name="Watson M."/>
            <person name="Adriaenssens E.M."/>
            <person name="Foster-Nyarko E."/>
            <person name="Jarju S."/>
            <person name="Secka A."/>
            <person name="Antonio M."/>
            <person name="Oren A."/>
            <person name="Chaudhuri R."/>
            <person name="La Ragione R.M."/>
            <person name="Hildebrand F."/>
            <person name="Pallen M.J."/>
        </authorList>
    </citation>
    <scope>NUCLEOTIDE SEQUENCE [LARGE SCALE GENOMIC DNA]</scope>
    <source>
        <strain evidence="3 4">Sa2BVA9</strain>
    </source>
</reference>
<accession>A0ABR8SWQ5</accession>
<dbReference type="EMBL" id="JACSQL010000002">
    <property type="protein sequence ID" value="MBD7967925.1"/>
    <property type="molecule type" value="Genomic_DNA"/>
</dbReference>